<proteinExistence type="predicted"/>
<accession>A0ABP9Q518</accession>
<evidence type="ECO:0000313" key="1">
    <source>
        <dbReference type="EMBL" id="GAA5156796.1"/>
    </source>
</evidence>
<comment type="caution">
    <text evidence="1">The sequence shown here is derived from an EMBL/GenBank/DDBJ whole genome shotgun (WGS) entry which is preliminary data.</text>
</comment>
<dbReference type="EMBL" id="BAABIB010000040">
    <property type="protein sequence ID" value="GAA5156796.1"/>
    <property type="molecule type" value="Genomic_DNA"/>
</dbReference>
<reference evidence="2" key="1">
    <citation type="journal article" date="2019" name="Int. J. Syst. Evol. Microbiol.">
        <title>The Global Catalogue of Microorganisms (GCM) 10K type strain sequencing project: providing services to taxonomists for standard genome sequencing and annotation.</title>
        <authorList>
            <consortium name="The Broad Institute Genomics Platform"/>
            <consortium name="The Broad Institute Genome Sequencing Center for Infectious Disease"/>
            <person name="Wu L."/>
            <person name="Ma J."/>
        </authorList>
    </citation>
    <scope>NUCLEOTIDE SEQUENCE [LARGE SCALE GENOMIC DNA]</scope>
    <source>
        <strain evidence="2">JCM 18054</strain>
    </source>
</reference>
<gene>
    <name evidence="1" type="ORF">GCM10023214_15010</name>
</gene>
<dbReference type="RefSeq" id="WP_346053021.1">
    <property type="nucleotide sequence ID" value="NZ_BAABIB010000040.1"/>
</dbReference>
<evidence type="ECO:0000313" key="2">
    <source>
        <dbReference type="Proteomes" id="UP001500192"/>
    </source>
</evidence>
<keyword evidence="2" id="KW-1185">Reference proteome</keyword>
<dbReference type="Proteomes" id="UP001500192">
    <property type="component" value="Unassembled WGS sequence"/>
</dbReference>
<protein>
    <submittedName>
        <fullName evidence="1">Uncharacterized protein</fullName>
    </submittedName>
</protein>
<organism evidence="1 2">
    <name type="scientific">Amycolatopsis dongchuanensis</name>
    <dbReference type="NCBI Taxonomy" id="1070866"/>
    <lineage>
        <taxon>Bacteria</taxon>
        <taxon>Bacillati</taxon>
        <taxon>Actinomycetota</taxon>
        <taxon>Actinomycetes</taxon>
        <taxon>Pseudonocardiales</taxon>
        <taxon>Pseudonocardiaceae</taxon>
        <taxon>Amycolatopsis</taxon>
    </lineage>
</organism>
<sequence>MTDSAPAFRHAKQVQTRHPAVIVPTTRALGLLITCALFATHRCLFDFQAGDHGELVLRDPKGTP</sequence>
<name>A0ABP9Q518_9PSEU</name>